<evidence type="ECO:0000256" key="3">
    <source>
        <dbReference type="ARBA" id="ARBA00023125"/>
    </source>
</evidence>
<evidence type="ECO:0000313" key="9">
    <source>
        <dbReference type="Proteomes" id="UP000655225"/>
    </source>
</evidence>
<organism evidence="8 9">
    <name type="scientific">Tetracentron sinense</name>
    <name type="common">Spur-leaf</name>
    <dbReference type="NCBI Taxonomy" id="13715"/>
    <lineage>
        <taxon>Eukaryota</taxon>
        <taxon>Viridiplantae</taxon>
        <taxon>Streptophyta</taxon>
        <taxon>Embryophyta</taxon>
        <taxon>Tracheophyta</taxon>
        <taxon>Spermatophyta</taxon>
        <taxon>Magnoliopsida</taxon>
        <taxon>Trochodendrales</taxon>
        <taxon>Trochodendraceae</taxon>
        <taxon>Tetracentron</taxon>
    </lineage>
</organism>
<keyword evidence="2" id="KW-0805">Transcription regulation</keyword>
<dbReference type="OMA" id="MSDNMTG"/>
<accession>A0A834Z2D0</accession>
<keyword evidence="3" id="KW-0238">DNA-binding</keyword>
<reference evidence="8 9" key="1">
    <citation type="submission" date="2020-04" db="EMBL/GenBank/DDBJ databases">
        <title>Plant Genome Project.</title>
        <authorList>
            <person name="Zhang R.-G."/>
        </authorList>
    </citation>
    <scope>NUCLEOTIDE SEQUENCE [LARGE SCALE GENOMIC DNA]</scope>
    <source>
        <strain evidence="8">YNK0</strain>
        <tissue evidence="8">Leaf</tissue>
    </source>
</reference>
<dbReference type="GO" id="GO:0046983">
    <property type="term" value="F:protein dimerization activity"/>
    <property type="evidence" value="ECO:0007669"/>
    <property type="project" value="InterPro"/>
</dbReference>
<dbReference type="FunFam" id="4.10.280.10:FF:000021">
    <property type="entry name" value="Transcription factor bHLH130 family"/>
    <property type="match status" value="1"/>
</dbReference>
<comment type="subcellular location">
    <subcellularLocation>
        <location evidence="1">Nucleus</location>
    </subcellularLocation>
</comment>
<keyword evidence="5" id="KW-0539">Nucleus</keyword>
<protein>
    <recommendedName>
        <fullName evidence="7">BHLH domain-containing protein</fullName>
    </recommendedName>
</protein>
<feature type="region of interest" description="Disordered" evidence="6">
    <location>
        <begin position="239"/>
        <end position="271"/>
    </location>
</feature>
<dbReference type="SUPFAM" id="SSF47459">
    <property type="entry name" value="HLH, helix-loop-helix DNA-binding domain"/>
    <property type="match status" value="1"/>
</dbReference>
<dbReference type="InterPro" id="IPR045843">
    <property type="entry name" value="IND-like"/>
</dbReference>
<evidence type="ECO:0000256" key="1">
    <source>
        <dbReference type="ARBA" id="ARBA00004123"/>
    </source>
</evidence>
<dbReference type="PROSITE" id="PS50888">
    <property type="entry name" value="BHLH"/>
    <property type="match status" value="1"/>
</dbReference>
<dbReference type="SMART" id="SM00353">
    <property type="entry name" value="HLH"/>
    <property type="match status" value="1"/>
</dbReference>
<dbReference type="GO" id="GO:0005634">
    <property type="term" value="C:nucleus"/>
    <property type="evidence" value="ECO:0007669"/>
    <property type="project" value="UniProtKB-SubCell"/>
</dbReference>
<dbReference type="InterPro" id="IPR011598">
    <property type="entry name" value="bHLH_dom"/>
</dbReference>
<name>A0A834Z2D0_TETSI</name>
<keyword evidence="9" id="KW-1185">Reference proteome</keyword>
<dbReference type="GO" id="GO:0000978">
    <property type="term" value="F:RNA polymerase II cis-regulatory region sequence-specific DNA binding"/>
    <property type="evidence" value="ECO:0007669"/>
    <property type="project" value="TreeGrafter"/>
</dbReference>
<evidence type="ECO:0000313" key="8">
    <source>
        <dbReference type="EMBL" id="KAF8398442.1"/>
    </source>
</evidence>
<dbReference type="AlphaFoldDB" id="A0A834Z2D0"/>
<dbReference type="Gene3D" id="4.10.280.10">
    <property type="entry name" value="Helix-loop-helix DNA-binding domain"/>
    <property type="match status" value="1"/>
</dbReference>
<dbReference type="PANTHER" id="PTHR16223:SF125">
    <property type="entry name" value="OS08G0506700 PROTEIN"/>
    <property type="match status" value="1"/>
</dbReference>
<dbReference type="Proteomes" id="UP000655225">
    <property type="component" value="Unassembled WGS sequence"/>
</dbReference>
<gene>
    <name evidence="8" type="ORF">HHK36_017369</name>
</gene>
<dbReference type="PANTHER" id="PTHR16223">
    <property type="entry name" value="TRANSCRIPTION FACTOR BHLH83-RELATED"/>
    <property type="match status" value="1"/>
</dbReference>
<evidence type="ECO:0000256" key="5">
    <source>
        <dbReference type="ARBA" id="ARBA00023242"/>
    </source>
</evidence>
<evidence type="ECO:0000256" key="6">
    <source>
        <dbReference type="SAM" id="MobiDB-lite"/>
    </source>
</evidence>
<evidence type="ECO:0000256" key="2">
    <source>
        <dbReference type="ARBA" id="ARBA00023015"/>
    </source>
</evidence>
<comment type="caution">
    <text evidence="8">The sequence shown here is derived from an EMBL/GenBank/DDBJ whole genome shotgun (WGS) entry which is preliminary data.</text>
</comment>
<proteinExistence type="predicted"/>
<feature type="compositionally biased region" description="Polar residues" evidence="6">
    <location>
        <begin position="239"/>
        <end position="264"/>
    </location>
</feature>
<sequence>MYCGSEASSKDMNLLFSSSFKHPEGELVEDSGVYHHLHNRHLQQQQQLNSGLMRYRSAPSSVLANFVDGGGEGEVCEDFLHPRSSIPEAESMFARFMSCGGNGNSDSPDLNEIEEKSPVAATSAPVNQRNSQFIASMEHEAREVVQQQNGYSPASQMIYQTPPPPPLQNNSTAATVATMDSPYRVMNSMVMDHSPQVKTSNGNCSNLIRHSSSPAGLFSHLTVDNGFAGMRGMGNFRTANGTNGEASPSTSRLKGEINFSSGTPSPGLMSQISEIGSESIGGSSPENGSLGSGNGGNRCYIPGFPIGSWNDSDNFTGLKRVRDNDGKLFSGLNASETQNGESGNRTPCLTHHFSLPKTSAEMAAIMQFQDSVPCKIRAKRGCATHPRSIAERMRRTRISERMRKLQELVPNMDKQTNTADMLDLAVEYIKDLQKHVETLTVNRANCTCSSKQKPNSKSTV</sequence>
<keyword evidence="4" id="KW-0804">Transcription</keyword>
<evidence type="ECO:0000259" key="7">
    <source>
        <dbReference type="PROSITE" id="PS50888"/>
    </source>
</evidence>
<evidence type="ECO:0000256" key="4">
    <source>
        <dbReference type="ARBA" id="ARBA00023163"/>
    </source>
</evidence>
<dbReference type="InterPro" id="IPR036638">
    <property type="entry name" value="HLH_DNA-bd_sf"/>
</dbReference>
<feature type="domain" description="BHLH" evidence="7">
    <location>
        <begin position="382"/>
        <end position="432"/>
    </location>
</feature>
<dbReference type="EMBL" id="JABCRI010000011">
    <property type="protein sequence ID" value="KAF8398442.1"/>
    <property type="molecule type" value="Genomic_DNA"/>
</dbReference>
<dbReference type="GO" id="GO:0000981">
    <property type="term" value="F:DNA-binding transcription factor activity, RNA polymerase II-specific"/>
    <property type="evidence" value="ECO:0007669"/>
    <property type="project" value="TreeGrafter"/>
</dbReference>
<dbReference type="OrthoDB" id="2019494at2759"/>
<dbReference type="Pfam" id="PF00010">
    <property type="entry name" value="HLH"/>
    <property type="match status" value="1"/>
</dbReference>